<dbReference type="Proteomes" id="UP000546257">
    <property type="component" value="Unassembled WGS sequence"/>
</dbReference>
<keyword evidence="3" id="KW-1185">Reference proteome</keyword>
<protein>
    <submittedName>
        <fullName evidence="2">Uncharacterized protein</fullName>
    </submittedName>
</protein>
<reference evidence="2 3" key="1">
    <citation type="submission" date="2020-08" db="EMBL/GenBank/DDBJ databases">
        <authorList>
            <person name="Seo M.-J."/>
        </authorList>
    </citation>
    <scope>NUCLEOTIDE SEQUENCE [LARGE SCALE GENOMIC DNA]</scope>
    <source>
        <strain evidence="2 3">MBLA0160</strain>
    </source>
</reference>
<proteinExistence type="predicted"/>
<keyword evidence="1" id="KW-1133">Transmembrane helix</keyword>
<name>A0A7J9SKP1_9EURY</name>
<comment type="caution">
    <text evidence="2">The sequence shown here is derived from an EMBL/GenBank/DDBJ whole genome shotgun (WGS) entry which is preliminary data.</text>
</comment>
<dbReference type="AlphaFoldDB" id="A0A7J9SKP1"/>
<gene>
    <name evidence="2" type="ORF">H5V44_14575</name>
</gene>
<feature type="transmembrane region" description="Helical" evidence="1">
    <location>
        <begin position="12"/>
        <end position="35"/>
    </location>
</feature>
<feature type="transmembrane region" description="Helical" evidence="1">
    <location>
        <begin position="66"/>
        <end position="83"/>
    </location>
</feature>
<evidence type="ECO:0000256" key="1">
    <source>
        <dbReference type="SAM" id="Phobius"/>
    </source>
</evidence>
<accession>A0A7J9SKP1</accession>
<sequence length="86" mass="9016">MIERQERNIRRDGALFLLGFAGIIFVEVVASSGPVGSETTAVHNILFGCSIGIMLSGIFRATTKEAVYSTLALGAGFALGAVIDLL</sequence>
<evidence type="ECO:0000313" key="2">
    <source>
        <dbReference type="EMBL" id="MBB6647495.1"/>
    </source>
</evidence>
<dbReference type="RefSeq" id="WP_185193865.1">
    <property type="nucleotide sequence ID" value="NZ_JACKXD010000005.1"/>
</dbReference>
<evidence type="ECO:0000313" key="3">
    <source>
        <dbReference type="Proteomes" id="UP000546257"/>
    </source>
</evidence>
<organism evidence="2 3">
    <name type="scientific">Halobellus ruber</name>
    <dbReference type="NCBI Taxonomy" id="2761102"/>
    <lineage>
        <taxon>Archaea</taxon>
        <taxon>Methanobacteriati</taxon>
        <taxon>Methanobacteriota</taxon>
        <taxon>Stenosarchaea group</taxon>
        <taxon>Halobacteria</taxon>
        <taxon>Halobacteriales</taxon>
        <taxon>Haloferacaceae</taxon>
        <taxon>Halobellus</taxon>
    </lineage>
</organism>
<keyword evidence="1" id="KW-0472">Membrane</keyword>
<keyword evidence="1" id="KW-0812">Transmembrane</keyword>
<dbReference type="EMBL" id="JACKXD010000005">
    <property type="protein sequence ID" value="MBB6647495.1"/>
    <property type="molecule type" value="Genomic_DNA"/>
</dbReference>
<feature type="transmembrane region" description="Helical" evidence="1">
    <location>
        <begin position="41"/>
        <end position="59"/>
    </location>
</feature>